<name>X0WY21_9ZZZZ</name>
<dbReference type="CDD" id="cd00090">
    <property type="entry name" value="HTH_ARSR"/>
    <property type="match status" value="1"/>
</dbReference>
<dbReference type="PANTHER" id="PTHR38600">
    <property type="entry name" value="TRANSCRIPTIONAL REGULATORY PROTEIN"/>
    <property type="match status" value="1"/>
</dbReference>
<dbReference type="Gene3D" id="1.10.10.10">
    <property type="entry name" value="Winged helix-like DNA-binding domain superfamily/Winged helix DNA-binding domain"/>
    <property type="match status" value="1"/>
</dbReference>
<dbReference type="AlphaFoldDB" id="X0WY21"/>
<dbReference type="PANTHER" id="PTHR38600:SF1">
    <property type="entry name" value="TRANSCRIPTIONAL REGULATORY PROTEIN"/>
    <property type="match status" value="1"/>
</dbReference>
<sequence length="124" mass="14288">LRDLIEINRDILSGVSLMSGRARAFKHLLQWLIAGSRGGVNRARIIRALRDEPQNANQLTGVLEVDYRTIRHHIDVLAKNGIITSMGERYGVMFFLSSEMEENYPIFEEIWNKFGKKEKKNGEE</sequence>
<organism evidence="1">
    <name type="scientific">marine sediment metagenome</name>
    <dbReference type="NCBI Taxonomy" id="412755"/>
    <lineage>
        <taxon>unclassified sequences</taxon>
        <taxon>metagenomes</taxon>
        <taxon>ecological metagenomes</taxon>
    </lineage>
</organism>
<dbReference type="InterPro" id="IPR036388">
    <property type="entry name" value="WH-like_DNA-bd_sf"/>
</dbReference>
<comment type="caution">
    <text evidence="1">The sequence shown here is derived from an EMBL/GenBank/DDBJ whole genome shotgun (WGS) entry which is preliminary data.</text>
</comment>
<dbReference type="InterPro" id="IPR011991">
    <property type="entry name" value="ArsR-like_HTH"/>
</dbReference>
<dbReference type="InterPro" id="IPR036390">
    <property type="entry name" value="WH_DNA-bd_sf"/>
</dbReference>
<dbReference type="EMBL" id="BARS01031160">
    <property type="protein sequence ID" value="GAG28092.1"/>
    <property type="molecule type" value="Genomic_DNA"/>
</dbReference>
<dbReference type="SUPFAM" id="SSF46785">
    <property type="entry name" value="Winged helix' DNA-binding domain"/>
    <property type="match status" value="1"/>
</dbReference>
<dbReference type="Pfam" id="PF12840">
    <property type="entry name" value="HTH_20"/>
    <property type="match status" value="1"/>
</dbReference>
<protein>
    <recommendedName>
        <fullName evidence="2">HTH arsR-type domain-containing protein</fullName>
    </recommendedName>
</protein>
<reference evidence="1" key="1">
    <citation type="journal article" date="2014" name="Front. Microbiol.">
        <title>High frequency of phylogenetically diverse reductive dehalogenase-homologous genes in deep subseafloor sedimentary metagenomes.</title>
        <authorList>
            <person name="Kawai M."/>
            <person name="Futagami T."/>
            <person name="Toyoda A."/>
            <person name="Takaki Y."/>
            <person name="Nishi S."/>
            <person name="Hori S."/>
            <person name="Arai W."/>
            <person name="Tsubouchi T."/>
            <person name="Morono Y."/>
            <person name="Uchiyama I."/>
            <person name="Ito T."/>
            <person name="Fujiyama A."/>
            <person name="Inagaki F."/>
            <person name="Takami H."/>
        </authorList>
    </citation>
    <scope>NUCLEOTIDE SEQUENCE</scope>
    <source>
        <strain evidence="1">Expedition CK06-06</strain>
    </source>
</reference>
<gene>
    <name evidence="1" type="ORF">S01H1_48525</name>
</gene>
<accession>X0WY21</accession>
<feature type="non-terminal residue" evidence="1">
    <location>
        <position position="1"/>
    </location>
</feature>
<evidence type="ECO:0000313" key="1">
    <source>
        <dbReference type="EMBL" id="GAG28092.1"/>
    </source>
</evidence>
<evidence type="ECO:0008006" key="2">
    <source>
        <dbReference type="Google" id="ProtNLM"/>
    </source>
</evidence>
<proteinExistence type="predicted"/>